<dbReference type="InterPro" id="IPR009061">
    <property type="entry name" value="DNA-bd_dom_put_sf"/>
</dbReference>
<dbReference type="Pfam" id="PF09278">
    <property type="entry name" value="MerR-DNA-bind"/>
    <property type="match status" value="1"/>
</dbReference>
<gene>
    <name evidence="7" type="primary">cueR</name>
    <name evidence="7" type="ORF">K1W69_11530</name>
</gene>
<dbReference type="SMART" id="SM00422">
    <property type="entry name" value="HTH_MERR"/>
    <property type="match status" value="1"/>
</dbReference>
<organism evidence="7 8">
    <name type="scientific">Flavimaribacter sediminis</name>
    <dbReference type="NCBI Taxonomy" id="2865987"/>
    <lineage>
        <taxon>Bacteria</taxon>
        <taxon>Pseudomonadati</taxon>
        <taxon>Pseudomonadota</taxon>
        <taxon>Alphaproteobacteria</taxon>
        <taxon>Hyphomicrobiales</taxon>
        <taxon>Rhizobiaceae</taxon>
        <taxon>Flavimaribacter</taxon>
    </lineage>
</organism>
<keyword evidence="4" id="KW-0238">DNA-binding</keyword>
<keyword evidence="5" id="KW-0804">Transcription</keyword>
<evidence type="ECO:0000256" key="1">
    <source>
        <dbReference type="ARBA" id="ARBA00004496"/>
    </source>
</evidence>
<evidence type="ECO:0000256" key="5">
    <source>
        <dbReference type="ARBA" id="ARBA00023163"/>
    </source>
</evidence>
<comment type="caution">
    <text evidence="7">The sequence shown here is derived from an EMBL/GenBank/DDBJ whole genome shotgun (WGS) entry which is preliminary data.</text>
</comment>
<dbReference type="GO" id="GO:0045893">
    <property type="term" value="P:positive regulation of DNA-templated transcription"/>
    <property type="evidence" value="ECO:0007669"/>
    <property type="project" value="InterPro"/>
</dbReference>
<dbReference type="InterPro" id="IPR015358">
    <property type="entry name" value="Tscrpt_reg_MerR_DNA-bd"/>
</dbReference>
<dbReference type="Pfam" id="PF00376">
    <property type="entry name" value="MerR"/>
    <property type="match status" value="1"/>
</dbReference>
<keyword evidence="3" id="KW-0805">Transcription regulation</keyword>
<dbReference type="AlphaFoldDB" id="A0AAE3CZX1"/>
<dbReference type="NCBIfam" id="TIGR02044">
    <property type="entry name" value="CueR"/>
    <property type="match status" value="1"/>
</dbReference>
<proteinExistence type="predicted"/>
<dbReference type="InterPro" id="IPR047057">
    <property type="entry name" value="MerR_fam"/>
</dbReference>
<dbReference type="GO" id="GO:0005737">
    <property type="term" value="C:cytoplasm"/>
    <property type="evidence" value="ECO:0007669"/>
    <property type="project" value="UniProtKB-SubCell"/>
</dbReference>
<dbReference type="PRINTS" id="PR00040">
    <property type="entry name" value="HTHMERR"/>
</dbReference>
<dbReference type="PANTHER" id="PTHR30204">
    <property type="entry name" value="REDOX-CYCLING DRUG-SENSING TRANSCRIPTIONAL ACTIVATOR SOXR"/>
    <property type="match status" value="1"/>
</dbReference>
<dbReference type="EMBL" id="JAICBX010000002">
    <property type="protein sequence ID" value="MBW8637820.1"/>
    <property type="molecule type" value="Genomic_DNA"/>
</dbReference>
<evidence type="ECO:0000259" key="6">
    <source>
        <dbReference type="PROSITE" id="PS50937"/>
    </source>
</evidence>
<dbReference type="InterPro" id="IPR000551">
    <property type="entry name" value="MerR-type_HTH_dom"/>
</dbReference>
<dbReference type="Gene3D" id="1.10.1660.10">
    <property type="match status" value="1"/>
</dbReference>
<dbReference type="RefSeq" id="WP_220228495.1">
    <property type="nucleotide sequence ID" value="NZ_JAICBX010000002.1"/>
</dbReference>
<dbReference type="GO" id="GO:0003700">
    <property type="term" value="F:DNA-binding transcription factor activity"/>
    <property type="evidence" value="ECO:0007669"/>
    <property type="project" value="InterPro"/>
</dbReference>
<evidence type="ECO:0000256" key="2">
    <source>
        <dbReference type="ARBA" id="ARBA00022490"/>
    </source>
</evidence>
<evidence type="ECO:0000256" key="4">
    <source>
        <dbReference type="ARBA" id="ARBA00023125"/>
    </source>
</evidence>
<dbReference type="PANTHER" id="PTHR30204:SF94">
    <property type="entry name" value="HEAVY METAL-DEPENDENT TRANSCRIPTIONAL REGULATOR HI_0293-RELATED"/>
    <property type="match status" value="1"/>
</dbReference>
<dbReference type="PROSITE" id="PS50937">
    <property type="entry name" value="HTH_MERR_2"/>
    <property type="match status" value="1"/>
</dbReference>
<name>A0AAE3CZX1_9HYPH</name>
<accession>A0AAE3CZX1</accession>
<comment type="subcellular location">
    <subcellularLocation>
        <location evidence="1">Cytoplasm</location>
    </subcellularLocation>
</comment>
<dbReference type="GO" id="GO:0003677">
    <property type="term" value="F:DNA binding"/>
    <property type="evidence" value="ECO:0007669"/>
    <property type="project" value="UniProtKB-KW"/>
</dbReference>
<keyword evidence="8" id="KW-1185">Reference proteome</keyword>
<sequence length="131" mass="14876">MNISAASERSNLPAKTIRYYEEIALIKPSRLDNGYREYSDNDLHRLRFLQRARSLGFTIDECRSLLSLYDDNNRASADVKSIAIGKIQEIDRKIAELRSLRATLASLADHCHGDARPDCPIIDDLAGRRDQ</sequence>
<keyword evidence="2" id="KW-0963">Cytoplasm</keyword>
<protein>
    <submittedName>
        <fullName evidence="7">Cu(I)-responsive transcriptional regulator</fullName>
    </submittedName>
</protein>
<dbReference type="InterPro" id="IPR011789">
    <property type="entry name" value="CueR"/>
</dbReference>
<evidence type="ECO:0000313" key="7">
    <source>
        <dbReference type="EMBL" id="MBW8637820.1"/>
    </source>
</evidence>
<reference evidence="7" key="1">
    <citation type="submission" date="2021-08" db="EMBL/GenBank/DDBJ databases">
        <title>Hoeflea bacterium WL0058 sp. nov., isolated from the sediment.</title>
        <authorList>
            <person name="Wang L."/>
            <person name="Zhang D."/>
        </authorList>
    </citation>
    <scope>NUCLEOTIDE SEQUENCE</scope>
    <source>
        <strain evidence="7">WL0058</strain>
    </source>
</reference>
<feature type="domain" description="HTH merR-type" evidence="6">
    <location>
        <begin position="1"/>
        <end position="68"/>
    </location>
</feature>
<evidence type="ECO:0000256" key="3">
    <source>
        <dbReference type="ARBA" id="ARBA00023015"/>
    </source>
</evidence>
<dbReference type="CDD" id="cd01108">
    <property type="entry name" value="HTH_CueR"/>
    <property type="match status" value="1"/>
</dbReference>
<evidence type="ECO:0000313" key="8">
    <source>
        <dbReference type="Proteomes" id="UP001196509"/>
    </source>
</evidence>
<dbReference type="GO" id="GO:0005507">
    <property type="term" value="F:copper ion binding"/>
    <property type="evidence" value="ECO:0007669"/>
    <property type="project" value="InterPro"/>
</dbReference>
<dbReference type="Proteomes" id="UP001196509">
    <property type="component" value="Unassembled WGS sequence"/>
</dbReference>
<dbReference type="SUPFAM" id="SSF46955">
    <property type="entry name" value="Putative DNA-binding domain"/>
    <property type="match status" value="1"/>
</dbReference>